<feature type="non-terminal residue" evidence="1">
    <location>
        <position position="1"/>
    </location>
</feature>
<sequence>ARPAADGRGDARLQHHIRDSAWLKERLRVLATDNGLKR</sequence>
<protein>
    <submittedName>
        <fullName evidence="1">Jg12678 protein</fullName>
    </submittedName>
</protein>
<evidence type="ECO:0000313" key="2">
    <source>
        <dbReference type="Proteomes" id="UP000838756"/>
    </source>
</evidence>
<accession>A0A8S4QWQ9</accession>
<name>A0A8S4QWQ9_9NEOP</name>
<proteinExistence type="predicted"/>
<keyword evidence="2" id="KW-1185">Reference proteome</keyword>
<comment type="caution">
    <text evidence="1">The sequence shown here is derived from an EMBL/GenBank/DDBJ whole genome shotgun (WGS) entry which is preliminary data.</text>
</comment>
<dbReference type="Proteomes" id="UP000838756">
    <property type="component" value="Unassembled WGS sequence"/>
</dbReference>
<evidence type="ECO:0000313" key="1">
    <source>
        <dbReference type="EMBL" id="CAH2226776.1"/>
    </source>
</evidence>
<gene>
    <name evidence="1" type="primary">jg12678</name>
    <name evidence="1" type="ORF">PAEG_LOCUS7468</name>
</gene>
<dbReference type="AlphaFoldDB" id="A0A8S4QWQ9"/>
<dbReference type="EMBL" id="CAKXAJ010021992">
    <property type="protein sequence ID" value="CAH2226776.1"/>
    <property type="molecule type" value="Genomic_DNA"/>
</dbReference>
<reference evidence="1" key="1">
    <citation type="submission" date="2022-03" db="EMBL/GenBank/DDBJ databases">
        <authorList>
            <person name="Lindestad O."/>
        </authorList>
    </citation>
    <scope>NUCLEOTIDE SEQUENCE</scope>
</reference>
<organism evidence="1 2">
    <name type="scientific">Pararge aegeria aegeria</name>
    <dbReference type="NCBI Taxonomy" id="348720"/>
    <lineage>
        <taxon>Eukaryota</taxon>
        <taxon>Metazoa</taxon>
        <taxon>Ecdysozoa</taxon>
        <taxon>Arthropoda</taxon>
        <taxon>Hexapoda</taxon>
        <taxon>Insecta</taxon>
        <taxon>Pterygota</taxon>
        <taxon>Neoptera</taxon>
        <taxon>Endopterygota</taxon>
        <taxon>Lepidoptera</taxon>
        <taxon>Glossata</taxon>
        <taxon>Ditrysia</taxon>
        <taxon>Papilionoidea</taxon>
        <taxon>Nymphalidae</taxon>
        <taxon>Satyrinae</taxon>
        <taxon>Satyrini</taxon>
        <taxon>Parargina</taxon>
        <taxon>Pararge</taxon>
    </lineage>
</organism>